<dbReference type="Pfam" id="PF20242">
    <property type="entry name" value="Emfourin"/>
    <property type="match status" value="1"/>
</dbReference>
<dbReference type="RefSeq" id="WP_344203692.1">
    <property type="nucleotide sequence ID" value="NZ_BAAAQO010000006.1"/>
</dbReference>
<dbReference type="EMBL" id="BSVB01000001">
    <property type="protein sequence ID" value="GMA93442.1"/>
    <property type="molecule type" value="Genomic_DNA"/>
</dbReference>
<accession>A0ABQ6K0I4</accession>
<organism evidence="1 2">
    <name type="scientific">Pseudolysinimonas kribbensis</name>
    <dbReference type="NCBI Taxonomy" id="433641"/>
    <lineage>
        <taxon>Bacteria</taxon>
        <taxon>Bacillati</taxon>
        <taxon>Actinomycetota</taxon>
        <taxon>Actinomycetes</taxon>
        <taxon>Micrococcales</taxon>
        <taxon>Microbacteriaceae</taxon>
        <taxon>Pseudolysinimonas</taxon>
    </lineage>
</organism>
<evidence type="ECO:0000313" key="1">
    <source>
        <dbReference type="EMBL" id="GMA93442.1"/>
    </source>
</evidence>
<name>A0ABQ6K0I4_9MICO</name>
<keyword evidence="2" id="KW-1185">Reference proteome</keyword>
<comment type="caution">
    <text evidence="1">The sequence shown here is derived from an EMBL/GenBank/DDBJ whole genome shotgun (WGS) entry which is preliminary data.</text>
</comment>
<sequence>MAAARAELSIVVVRSGGFTGISRRWAIERPDPDDDWVALVEACPWGQVAADRESRDRFTWRIEARVARRHHRASVPDRELTGPWRELVDRVQRDGSSDV</sequence>
<protein>
    <submittedName>
        <fullName evidence="1">Uncharacterized protein</fullName>
    </submittedName>
</protein>
<reference evidence="2" key="1">
    <citation type="journal article" date="2019" name="Int. J. Syst. Evol. Microbiol.">
        <title>The Global Catalogue of Microorganisms (GCM) 10K type strain sequencing project: providing services to taxonomists for standard genome sequencing and annotation.</title>
        <authorList>
            <consortium name="The Broad Institute Genomics Platform"/>
            <consortium name="The Broad Institute Genome Sequencing Center for Infectious Disease"/>
            <person name="Wu L."/>
            <person name="Ma J."/>
        </authorList>
    </citation>
    <scope>NUCLEOTIDE SEQUENCE [LARGE SCALE GENOMIC DNA]</scope>
    <source>
        <strain evidence="2">NBRC 108894</strain>
    </source>
</reference>
<proteinExistence type="predicted"/>
<dbReference type="InterPro" id="IPR049457">
    <property type="entry name" value="Emfourin"/>
</dbReference>
<gene>
    <name evidence="1" type="ORF">GCM10025881_02660</name>
</gene>
<dbReference type="Proteomes" id="UP001157034">
    <property type="component" value="Unassembled WGS sequence"/>
</dbReference>
<evidence type="ECO:0000313" key="2">
    <source>
        <dbReference type="Proteomes" id="UP001157034"/>
    </source>
</evidence>